<dbReference type="Proteomes" id="UP000595894">
    <property type="component" value="Chromosome"/>
</dbReference>
<keyword evidence="4" id="KW-1185">Reference proteome</keyword>
<sequence>MCVVLLTYTVPLDEIDAKMKAHMKWLDAGYEAGLFLASGRRVPRTGGVILVRGHRKEVEALVASDPFVGSGAAQAEVIEFNASQASDGFAELIA</sequence>
<proteinExistence type="inferred from homology"/>
<gene>
    <name evidence="3" type="ORF">H5J25_16100</name>
</gene>
<accession>A0A974NYC6</accession>
<evidence type="ECO:0000256" key="1">
    <source>
        <dbReference type="ARBA" id="ARBA00007689"/>
    </source>
</evidence>
<feature type="domain" description="YCII-related" evidence="2">
    <location>
        <begin position="1"/>
        <end position="81"/>
    </location>
</feature>
<name>A0A974NYC6_9SPHN</name>
<organism evidence="3 4">
    <name type="scientific">Sphingomonas aliaeris</name>
    <dbReference type="NCBI Taxonomy" id="2759526"/>
    <lineage>
        <taxon>Bacteria</taxon>
        <taxon>Pseudomonadati</taxon>
        <taxon>Pseudomonadota</taxon>
        <taxon>Alphaproteobacteria</taxon>
        <taxon>Sphingomonadales</taxon>
        <taxon>Sphingomonadaceae</taxon>
        <taxon>Sphingomonas</taxon>
    </lineage>
</organism>
<dbReference type="SUPFAM" id="SSF54909">
    <property type="entry name" value="Dimeric alpha+beta barrel"/>
    <property type="match status" value="1"/>
</dbReference>
<reference evidence="4" key="1">
    <citation type="submission" date="2020-09" db="EMBL/GenBank/DDBJ databases">
        <title>Sphingomonas sp., a new species isolated from pork steak.</title>
        <authorList>
            <person name="Heidler von Heilborn D."/>
        </authorList>
    </citation>
    <scope>NUCLEOTIDE SEQUENCE [LARGE SCALE GENOMIC DNA]</scope>
</reference>
<dbReference type="InterPro" id="IPR005545">
    <property type="entry name" value="YCII"/>
</dbReference>
<protein>
    <recommendedName>
        <fullName evidence="2">YCII-related domain-containing protein</fullName>
    </recommendedName>
</protein>
<evidence type="ECO:0000313" key="3">
    <source>
        <dbReference type="EMBL" id="QQV79116.1"/>
    </source>
</evidence>
<dbReference type="EMBL" id="CP061035">
    <property type="protein sequence ID" value="QQV79116.1"/>
    <property type="molecule type" value="Genomic_DNA"/>
</dbReference>
<dbReference type="InterPro" id="IPR011008">
    <property type="entry name" value="Dimeric_a/b-barrel"/>
</dbReference>
<comment type="similarity">
    <text evidence="1">Belongs to the YciI family.</text>
</comment>
<evidence type="ECO:0000259" key="2">
    <source>
        <dbReference type="Pfam" id="PF03795"/>
    </source>
</evidence>
<dbReference type="Pfam" id="PF03795">
    <property type="entry name" value="YCII"/>
    <property type="match status" value="1"/>
</dbReference>
<dbReference type="KEGG" id="sari:H5J25_16100"/>
<dbReference type="PANTHER" id="PTHR37828">
    <property type="entry name" value="GSR2449 PROTEIN"/>
    <property type="match status" value="1"/>
</dbReference>
<dbReference type="AlphaFoldDB" id="A0A974NYC6"/>
<dbReference type="PANTHER" id="PTHR37828:SF1">
    <property type="entry name" value="YCII-RELATED DOMAIN-CONTAINING PROTEIN"/>
    <property type="match status" value="1"/>
</dbReference>
<evidence type="ECO:0000313" key="4">
    <source>
        <dbReference type="Proteomes" id="UP000595894"/>
    </source>
</evidence>